<keyword evidence="1" id="KW-0812">Transmembrane</keyword>
<accession>A0A1L7JNH8</accession>
<evidence type="ECO:0000256" key="1">
    <source>
        <dbReference type="SAM" id="Phobius"/>
    </source>
</evidence>
<reference evidence="2" key="1">
    <citation type="submission" date="2016-05" db="EMBL/GenBank/DDBJ databases">
        <authorList>
            <person name="Lavstsen T."/>
            <person name="Jespersen J.S."/>
        </authorList>
    </citation>
    <scope>NUCLEOTIDE SEQUENCE</scope>
    <source>
        <strain evidence="2">CDC69096</strain>
        <plasmid evidence="2">pNPD8_2</plasmid>
    </source>
</reference>
<keyword evidence="1" id="KW-0472">Membrane</keyword>
<proteinExistence type="predicted"/>
<protein>
    <submittedName>
        <fullName evidence="2">Putative membrane protein</fullName>
    </submittedName>
</protein>
<feature type="transmembrane region" description="Helical" evidence="1">
    <location>
        <begin position="86"/>
        <end position="108"/>
    </location>
</feature>
<keyword evidence="2" id="KW-0614">Plasmid</keyword>
<evidence type="ECO:0000313" key="2">
    <source>
        <dbReference type="EMBL" id="APU87331.1"/>
    </source>
</evidence>
<geneLocation type="plasmid" evidence="2">
    <name>pNPD8_2</name>
</geneLocation>
<feature type="transmembrane region" description="Helical" evidence="1">
    <location>
        <begin position="47"/>
        <end position="65"/>
    </location>
</feature>
<dbReference type="RefSeq" id="WP_236893670.1">
    <property type="nucleotide sequence ID" value="NZ_CP015722.1"/>
</dbReference>
<dbReference type="AlphaFoldDB" id="A0A1L7JNH8"/>
<organism evidence="2">
    <name type="scientific">Clostridium botulinum</name>
    <dbReference type="NCBI Taxonomy" id="1491"/>
    <lineage>
        <taxon>Bacteria</taxon>
        <taxon>Bacillati</taxon>
        <taxon>Bacillota</taxon>
        <taxon>Clostridia</taxon>
        <taxon>Eubacteriales</taxon>
        <taxon>Clostridiaceae</taxon>
        <taxon>Clostridium</taxon>
    </lineage>
</organism>
<feature type="transmembrane region" description="Helical" evidence="1">
    <location>
        <begin position="20"/>
        <end position="41"/>
    </location>
</feature>
<sequence length="109" mass="12304">MNIEIENKRGESTLNNNSIIKNLIMFPLSIVALVGFIYIFLLGDRKLILLIISIVSILAAIYNIIKHTKIIKCSKDEQSKYKSKLALNKVITGAVILIILIPIMFIYLT</sequence>
<dbReference type="EMBL" id="CP015722">
    <property type="protein sequence ID" value="APU87331.1"/>
    <property type="molecule type" value="Genomic_DNA"/>
</dbReference>
<keyword evidence="1" id="KW-1133">Transmembrane helix</keyword>
<gene>
    <name evidence="2" type="ORF">NPD8_4193</name>
</gene>
<name>A0A1L7JNH8_CLOBO</name>